<accession>D6Z068</accession>
<dbReference type="InParanoid" id="D6Z068"/>
<gene>
    <name evidence="1" type="ordered locus">DaAHT2_2436</name>
</gene>
<dbReference type="EMBL" id="CP001940">
    <property type="protein sequence ID" value="ADH87101.1"/>
    <property type="molecule type" value="Genomic_DNA"/>
</dbReference>
<organism evidence="1 2">
    <name type="scientific">Desulfurivibrio alkaliphilus (strain DSM 19089 / UNIQEM U267 / AHT2)</name>
    <dbReference type="NCBI Taxonomy" id="589865"/>
    <lineage>
        <taxon>Bacteria</taxon>
        <taxon>Pseudomonadati</taxon>
        <taxon>Thermodesulfobacteriota</taxon>
        <taxon>Desulfobulbia</taxon>
        <taxon>Desulfobulbales</taxon>
        <taxon>Desulfobulbaceae</taxon>
        <taxon>Desulfurivibrio</taxon>
    </lineage>
</organism>
<dbReference type="OrthoDB" id="8659436at2"/>
<dbReference type="RefSeq" id="WP_013164613.1">
    <property type="nucleotide sequence ID" value="NC_014216.1"/>
</dbReference>
<dbReference type="Proteomes" id="UP000001508">
    <property type="component" value="Chromosome"/>
</dbReference>
<name>D6Z068_DESAT</name>
<dbReference type="eggNOG" id="COG0735">
    <property type="taxonomic scope" value="Bacteria"/>
</dbReference>
<dbReference type="AlphaFoldDB" id="D6Z068"/>
<dbReference type="HOGENOM" id="CLU_2824047_0_0_7"/>
<evidence type="ECO:0000313" key="2">
    <source>
        <dbReference type="Proteomes" id="UP000001508"/>
    </source>
</evidence>
<evidence type="ECO:0008006" key="3">
    <source>
        <dbReference type="Google" id="ProtNLM"/>
    </source>
</evidence>
<dbReference type="STRING" id="589865.DaAHT2_2436"/>
<sequence>MNDTAVVTGFLHKGHNHQNCQDEALNRAELSDSDISATIDRKARELGFSMAQQTIEITGVCPACAA</sequence>
<keyword evidence="2" id="KW-1185">Reference proteome</keyword>
<reference evidence="2" key="1">
    <citation type="submission" date="2010-02" db="EMBL/GenBank/DDBJ databases">
        <title>Complete sequence of Desulfurivibrio alkaliphilus AHT2.</title>
        <authorList>
            <consortium name="US DOE Joint Genome Institute"/>
            <person name="Pitluck S."/>
            <person name="Chertkov O."/>
            <person name="Detter J.C."/>
            <person name="Han C."/>
            <person name="Tapia R."/>
            <person name="Larimer F."/>
            <person name="Land M."/>
            <person name="Hauser L."/>
            <person name="Kyrpides N."/>
            <person name="Mikhailova N."/>
            <person name="Sorokin D.Y."/>
            <person name="Muyzer G."/>
            <person name="Woyke T."/>
        </authorList>
    </citation>
    <scope>NUCLEOTIDE SEQUENCE [LARGE SCALE GENOMIC DNA]</scope>
    <source>
        <strain evidence="2">DSM 19089 / UNIQEM U267 / AHT2</strain>
    </source>
</reference>
<protein>
    <recommendedName>
        <fullName evidence="3">Fur family transcriptional regulator</fullName>
    </recommendedName>
</protein>
<dbReference type="InterPro" id="IPR043135">
    <property type="entry name" value="Fur_C"/>
</dbReference>
<proteinExistence type="predicted"/>
<evidence type="ECO:0000313" key="1">
    <source>
        <dbReference type="EMBL" id="ADH87101.1"/>
    </source>
</evidence>
<dbReference type="Gene3D" id="3.30.1490.190">
    <property type="match status" value="1"/>
</dbReference>
<dbReference type="KEGG" id="dak:DaAHT2_2436"/>